<gene>
    <name evidence="1" type="ORF">ECH7EC869_1672</name>
</gene>
<dbReference type="AlphaFoldDB" id="A0A0H3PU58"/>
<accession>A0A0H3PU58</accession>
<proteinExistence type="predicted"/>
<organism evidence="1 2">
    <name type="scientific">Escherichia coli O157:H7 (strain EC869)</name>
    <dbReference type="NCBI Taxonomy" id="478008"/>
    <lineage>
        <taxon>Bacteria</taxon>
        <taxon>Pseudomonadati</taxon>
        <taxon>Pseudomonadota</taxon>
        <taxon>Gammaproteobacteria</taxon>
        <taxon>Enterobacterales</taxon>
        <taxon>Enterobacteriaceae</taxon>
        <taxon>Escherichia</taxon>
    </lineage>
</organism>
<comment type="caution">
    <text evidence="1">The sequence shown here is derived from an EMBL/GenBank/DDBJ whole genome shotgun (WGS) entry which is preliminary data.</text>
</comment>
<sequence length="57" mass="6594">MSIENGFIKHVVATKKIINEWPEWKKNMLGGDDLSSKSIKVLNNLVLQEDKRLKNNK</sequence>
<name>A0A0H3PU58_ECO5C</name>
<dbReference type="Proteomes" id="UP000004641">
    <property type="component" value="Unassembled WGS sequence"/>
</dbReference>
<protein>
    <submittedName>
        <fullName evidence="1">Uncharacterized protein</fullName>
    </submittedName>
</protein>
<reference evidence="1 2" key="1">
    <citation type="journal article" date="2011" name="Appl. Environ. Microbiol.">
        <title>Genome signatures of Escherichia coli O157:H7 isolates from the bovine host reservoir.</title>
        <authorList>
            <person name="Eppinger M."/>
            <person name="Mammel M.K."/>
            <person name="Leclerc J.E."/>
            <person name="Ravel J."/>
            <person name="Cebula T.A."/>
        </authorList>
    </citation>
    <scope>NUCLEOTIDE SEQUENCE [LARGE SCALE GENOMIC DNA]</scope>
    <source>
        <strain evidence="1 2">EC869</strain>
    </source>
</reference>
<dbReference type="BioCyc" id="ECOL478008-HMP:G76-486770-MONOMER"/>
<evidence type="ECO:0000313" key="1">
    <source>
        <dbReference type="EMBL" id="EDU92848.1"/>
    </source>
</evidence>
<dbReference type="RefSeq" id="WP_000021256.1">
    <property type="nucleotide sequence ID" value="NZ_ABHU01000002.1"/>
</dbReference>
<evidence type="ECO:0000313" key="2">
    <source>
        <dbReference type="Proteomes" id="UP000004641"/>
    </source>
</evidence>
<dbReference type="EMBL" id="ABHU01000002">
    <property type="protein sequence ID" value="EDU92848.1"/>
    <property type="molecule type" value="Genomic_DNA"/>
</dbReference>